<gene>
    <name evidence="1" type="ORF">GCM10011416_20230</name>
</gene>
<comment type="caution">
    <text evidence="1">The sequence shown here is derived from an EMBL/GenBank/DDBJ whole genome shotgun (WGS) entry which is preliminary data.</text>
</comment>
<accession>A0A917I0E1</accession>
<reference evidence="1" key="1">
    <citation type="journal article" date="2014" name="Int. J. Syst. Evol. Microbiol.">
        <title>Complete genome sequence of Corynebacterium casei LMG S-19264T (=DSM 44701T), isolated from a smear-ripened cheese.</title>
        <authorList>
            <consortium name="US DOE Joint Genome Institute (JGI-PGF)"/>
            <person name="Walter F."/>
            <person name="Albersmeier A."/>
            <person name="Kalinowski J."/>
            <person name="Ruckert C."/>
        </authorList>
    </citation>
    <scope>NUCLEOTIDE SEQUENCE</scope>
    <source>
        <strain evidence="1">CGMCC 1.15763</strain>
    </source>
</reference>
<dbReference type="Proteomes" id="UP000633278">
    <property type="component" value="Unassembled WGS sequence"/>
</dbReference>
<protein>
    <submittedName>
        <fullName evidence="1">Uncharacterized protein</fullName>
    </submittedName>
</protein>
<evidence type="ECO:0000313" key="2">
    <source>
        <dbReference type="Proteomes" id="UP000633278"/>
    </source>
</evidence>
<reference evidence="1" key="2">
    <citation type="submission" date="2020-09" db="EMBL/GenBank/DDBJ databases">
        <authorList>
            <person name="Sun Q."/>
            <person name="Zhou Y."/>
        </authorList>
    </citation>
    <scope>NUCLEOTIDE SEQUENCE</scope>
    <source>
        <strain evidence="1">CGMCC 1.15763</strain>
    </source>
</reference>
<proteinExistence type="predicted"/>
<name>A0A917I0E1_9FLAO</name>
<keyword evidence="2" id="KW-1185">Reference proteome</keyword>
<dbReference type="AlphaFoldDB" id="A0A917I0E1"/>
<sequence>MKTVGLHSLKHFDENLEEYCEACEFAITANTTPLIAENPITFEASTHHFFKKKNTPLHYSFVVVKNNIDSTLLSRPPPTS</sequence>
<organism evidence="1 2">
    <name type="scientific">Polaribacter pacificus</name>
    <dbReference type="NCBI Taxonomy" id="1775173"/>
    <lineage>
        <taxon>Bacteria</taxon>
        <taxon>Pseudomonadati</taxon>
        <taxon>Bacteroidota</taxon>
        <taxon>Flavobacteriia</taxon>
        <taxon>Flavobacteriales</taxon>
        <taxon>Flavobacteriaceae</taxon>
    </lineage>
</organism>
<dbReference type="EMBL" id="BMJW01000002">
    <property type="protein sequence ID" value="GGH01442.1"/>
    <property type="molecule type" value="Genomic_DNA"/>
</dbReference>
<evidence type="ECO:0000313" key="1">
    <source>
        <dbReference type="EMBL" id="GGH01442.1"/>
    </source>
</evidence>